<name>A0A9R1WD71_LACSA</name>
<accession>A0A9R1WD71</accession>
<protein>
    <submittedName>
        <fullName evidence="1">Uncharacterized protein</fullName>
    </submittedName>
</protein>
<dbReference type="EMBL" id="NBSK02000002">
    <property type="protein sequence ID" value="KAJ0221698.1"/>
    <property type="molecule type" value="Genomic_DNA"/>
</dbReference>
<organism evidence="1 2">
    <name type="scientific">Lactuca sativa</name>
    <name type="common">Garden lettuce</name>
    <dbReference type="NCBI Taxonomy" id="4236"/>
    <lineage>
        <taxon>Eukaryota</taxon>
        <taxon>Viridiplantae</taxon>
        <taxon>Streptophyta</taxon>
        <taxon>Embryophyta</taxon>
        <taxon>Tracheophyta</taxon>
        <taxon>Spermatophyta</taxon>
        <taxon>Magnoliopsida</taxon>
        <taxon>eudicotyledons</taxon>
        <taxon>Gunneridae</taxon>
        <taxon>Pentapetalae</taxon>
        <taxon>asterids</taxon>
        <taxon>campanulids</taxon>
        <taxon>Asterales</taxon>
        <taxon>Asteraceae</taxon>
        <taxon>Cichorioideae</taxon>
        <taxon>Cichorieae</taxon>
        <taxon>Lactucinae</taxon>
        <taxon>Lactuca</taxon>
    </lineage>
</organism>
<sequence length="95" mass="10703">MFEGSKNDTSINPRCWVAMNFKQSIPYALLQAFVFSITNPKSNLDPNPSQFPKSPINFRKTQSRVRPMYVGGSNDGYLMKVNQNPGNFLVVIGMN</sequence>
<comment type="caution">
    <text evidence="1">The sequence shown here is derived from an EMBL/GenBank/DDBJ whole genome shotgun (WGS) entry which is preliminary data.</text>
</comment>
<reference evidence="1 2" key="1">
    <citation type="journal article" date="2017" name="Nat. Commun.">
        <title>Genome assembly with in vitro proximity ligation data and whole-genome triplication in lettuce.</title>
        <authorList>
            <person name="Reyes-Chin-Wo S."/>
            <person name="Wang Z."/>
            <person name="Yang X."/>
            <person name="Kozik A."/>
            <person name="Arikit S."/>
            <person name="Song C."/>
            <person name="Xia L."/>
            <person name="Froenicke L."/>
            <person name="Lavelle D.O."/>
            <person name="Truco M.J."/>
            <person name="Xia R."/>
            <person name="Zhu S."/>
            <person name="Xu C."/>
            <person name="Xu H."/>
            <person name="Xu X."/>
            <person name="Cox K."/>
            <person name="Korf I."/>
            <person name="Meyers B.C."/>
            <person name="Michelmore R.W."/>
        </authorList>
    </citation>
    <scope>NUCLEOTIDE SEQUENCE [LARGE SCALE GENOMIC DNA]</scope>
    <source>
        <strain evidence="2">cv. Salinas</strain>
        <tissue evidence="1">Seedlings</tissue>
    </source>
</reference>
<gene>
    <name evidence="1" type="ORF">LSAT_V11C200054780</name>
</gene>
<dbReference type="Proteomes" id="UP000235145">
    <property type="component" value="Unassembled WGS sequence"/>
</dbReference>
<proteinExistence type="predicted"/>
<evidence type="ECO:0000313" key="1">
    <source>
        <dbReference type="EMBL" id="KAJ0221698.1"/>
    </source>
</evidence>
<keyword evidence="2" id="KW-1185">Reference proteome</keyword>
<evidence type="ECO:0000313" key="2">
    <source>
        <dbReference type="Proteomes" id="UP000235145"/>
    </source>
</evidence>
<dbReference type="AlphaFoldDB" id="A0A9R1WD71"/>